<dbReference type="SUPFAM" id="SSF53335">
    <property type="entry name" value="S-adenosyl-L-methionine-dependent methyltransferases"/>
    <property type="match status" value="1"/>
</dbReference>
<evidence type="ECO:0000256" key="2">
    <source>
        <dbReference type="ARBA" id="ARBA00022679"/>
    </source>
</evidence>
<dbReference type="EMBL" id="CAFBNC010000125">
    <property type="protein sequence ID" value="CAB4950956.1"/>
    <property type="molecule type" value="Genomic_DNA"/>
</dbReference>
<dbReference type="InterPro" id="IPR052190">
    <property type="entry name" value="Euk-Arch_PrmC-MTase"/>
</dbReference>
<name>A0A6J7K5E8_9ZZZZ</name>
<protein>
    <submittedName>
        <fullName evidence="6">Unannotated protein</fullName>
    </submittedName>
</protein>
<feature type="domain" description="Methyltransferase type 11" evidence="4">
    <location>
        <begin position="83"/>
        <end position="196"/>
    </location>
</feature>
<organism evidence="6">
    <name type="scientific">freshwater metagenome</name>
    <dbReference type="NCBI Taxonomy" id="449393"/>
    <lineage>
        <taxon>unclassified sequences</taxon>
        <taxon>metagenomes</taxon>
        <taxon>ecological metagenomes</taxon>
    </lineage>
</organism>
<dbReference type="GO" id="GO:0032259">
    <property type="term" value="P:methylation"/>
    <property type="evidence" value="ECO:0007669"/>
    <property type="project" value="UniProtKB-KW"/>
</dbReference>
<evidence type="ECO:0000313" key="6">
    <source>
        <dbReference type="EMBL" id="CAB4950956.1"/>
    </source>
</evidence>
<dbReference type="PANTHER" id="PTHR45875:SF1">
    <property type="entry name" value="METHYLTRANSFERASE N6AMT1"/>
    <property type="match status" value="1"/>
</dbReference>
<keyword evidence="3" id="KW-0949">S-adenosyl-L-methionine</keyword>
<evidence type="ECO:0000313" key="5">
    <source>
        <dbReference type="EMBL" id="CAB4323618.1"/>
    </source>
</evidence>
<evidence type="ECO:0000256" key="3">
    <source>
        <dbReference type="ARBA" id="ARBA00022691"/>
    </source>
</evidence>
<dbReference type="GO" id="GO:0008757">
    <property type="term" value="F:S-adenosylmethionine-dependent methyltransferase activity"/>
    <property type="evidence" value="ECO:0007669"/>
    <property type="project" value="InterPro"/>
</dbReference>
<accession>A0A6J7K5E8</accession>
<dbReference type="GO" id="GO:0008276">
    <property type="term" value="F:protein methyltransferase activity"/>
    <property type="evidence" value="ECO:0007669"/>
    <property type="project" value="TreeGrafter"/>
</dbReference>
<dbReference type="InterPro" id="IPR013216">
    <property type="entry name" value="Methyltransf_11"/>
</dbReference>
<dbReference type="CDD" id="cd02440">
    <property type="entry name" value="AdoMet_MTases"/>
    <property type="match status" value="1"/>
</dbReference>
<dbReference type="EMBL" id="CAEMXZ010000057">
    <property type="protein sequence ID" value="CAB4323618.1"/>
    <property type="molecule type" value="Genomic_DNA"/>
</dbReference>
<dbReference type="GO" id="GO:0035657">
    <property type="term" value="C:eRF1 methyltransferase complex"/>
    <property type="evidence" value="ECO:0007669"/>
    <property type="project" value="TreeGrafter"/>
</dbReference>
<dbReference type="AlphaFoldDB" id="A0A6J7K5E8"/>
<keyword evidence="1" id="KW-0489">Methyltransferase</keyword>
<reference evidence="6" key="1">
    <citation type="submission" date="2020-05" db="EMBL/GenBank/DDBJ databases">
        <authorList>
            <person name="Chiriac C."/>
            <person name="Salcher M."/>
            <person name="Ghai R."/>
            <person name="Kavagutti S V."/>
        </authorList>
    </citation>
    <scope>NUCLEOTIDE SEQUENCE</scope>
</reference>
<sequence length="274" mass="29432">MHHRIARGFVGGAPRLASLIEAEAADIDDDGEVSLRFEVLAGAGALAIHPRVGIGGERVYAGPDSWILFTQVWRFGLGGDRALELGTGTGLIASLLAHRYRNVIATDITDEAVATAALSRRLLEPEVRDRLSVVRADVGESFRPASFDLVTANAPWVPSSAAHGHVFADGGPSGSELPMRFLADGLRLLRPTGTLVLMCADLRFADDRAPLRDALSRLRSEGFTTEVVVTPKETPFTFEEEATSGPLTGLRSAQHVTVAVYRQPGLRVKDESEI</sequence>
<evidence type="ECO:0000259" key="4">
    <source>
        <dbReference type="Pfam" id="PF08241"/>
    </source>
</evidence>
<dbReference type="InterPro" id="IPR029063">
    <property type="entry name" value="SAM-dependent_MTases_sf"/>
</dbReference>
<dbReference type="Pfam" id="PF08241">
    <property type="entry name" value="Methyltransf_11"/>
    <property type="match status" value="1"/>
</dbReference>
<proteinExistence type="predicted"/>
<evidence type="ECO:0000256" key="1">
    <source>
        <dbReference type="ARBA" id="ARBA00022603"/>
    </source>
</evidence>
<gene>
    <name evidence="5" type="ORF">UFOPK1392_01374</name>
    <name evidence="6" type="ORF">UFOPK3733_01872</name>
</gene>
<dbReference type="PANTHER" id="PTHR45875">
    <property type="entry name" value="METHYLTRANSFERASE N6AMT1"/>
    <property type="match status" value="1"/>
</dbReference>
<keyword evidence="2" id="KW-0808">Transferase</keyword>
<dbReference type="Gene3D" id="3.40.50.150">
    <property type="entry name" value="Vaccinia Virus protein VP39"/>
    <property type="match status" value="1"/>
</dbReference>